<dbReference type="Gene3D" id="3.40.50.360">
    <property type="match status" value="1"/>
</dbReference>
<dbReference type="GO" id="GO:0016491">
    <property type="term" value="F:oxidoreductase activity"/>
    <property type="evidence" value="ECO:0007669"/>
    <property type="project" value="UniProtKB-KW"/>
</dbReference>
<organism evidence="4 5">
    <name type="scientific">Kurthia gibsonii</name>
    <dbReference type="NCBI Taxonomy" id="33946"/>
    <lineage>
        <taxon>Bacteria</taxon>
        <taxon>Bacillati</taxon>
        <taxon>Bacillota</taxon>
        <taxon>Bacilli</taxon>
        <taxon>Bacillales</taxon>
        <taxon>Caryophanaceae</taxon>
        <taxon>Kurthia</taxon>
    </lineage>
</organism>
<dbReference type="EMBL" id="JBCEWA010000008">
    <property type="protein sequence ID" value="MEL5989019.1"/>
    <property type="molecule type" value="Genomic_DNA"/>
</dbReference>
<comment type="similarity">
    <text evidence="1">Belongs to the NAD(P)H dehydrogenase (quinone) family.</text>
</comment>
<dbReference type="Pfam" id="PF02525">
    <property type="entry name" value="Flavodoxin_2"/>
    <property type="match status" value="1"/>
</dbReference>
<keyword evidence="5" id="KW-1185">Reference proteome</keyword>
<evidence type="ECO:0000313" key="4">
    <source>
        <dbReference type="EMBL" id="MEL5989019.1"/>
    </source>
</evidence>
<dbReference type="Proteomes" id="UP001398420">
    <property type="component" value="Unassembled WGS sequence"/>
</dbReference>
<dbReference type="EC" id="1.-.-.-" evidence="4"/>
<dbReference type="SUPFAM" id="SSF52218">
    <property type="entry name" value="Flavoproteins"/>
    <property type="match status" value="1"/>
</dbReference>
<dbReference type="InterPro" id="IPR003680">
    <property type="entry name" value="Flavodoxin_fold"/>
</dbReference>
<protein>
    <submittedName>
        <fullName evidence="4">NAD(P)H-dependent oxidoreductase</fullName>
        <ecNumber evidence="4">1.-.-.-</ecNumber>
    </submittedName>
</protein>
<evidence type="ECO:0000313" key="5">
    <source>
        <dbReference type="Proteomes" id="UP001398420"/>
    </source>
</evidence>
<reference evidence="4 5" key="1">
    <citation type="submission" date="2024-04" db="EMBL/GenBank/DDBJ databases">
        <authorList>
            <person name="Wu Y.S."/>
            <person name="Zhang L."/>
        </authorList>
    </citation>
    <scope>NUCLEOTIDE SEQUENCE [LARGE SCALE GENOMIC DNA]</scope>
    <source>
        <strain evidence="4 5">KG-01</strain>
    </source>
</reference>
<dbReference type="InterPro" id="IPR029039">
    <property type="entry name" value="Flavoprotein-like_sf"/>
</dbReference>
<proteinExistence type="inferred from homology"/>
<evidence type="ECO:0000256" key="1">
    <source>
        <dbReference type="ARBA" id="ARBA00006252"/>
    </source>
</evidence>
<sequence>MNILIVYTYPNHESLNASFLQHTLKGLHDHSQKHEVQVLDLYAESFNPVLDFHKEKRRRDLYKDPDLEKYREQIKWANQLIFIYPIWWGRPPAMLLGYIDKLFSANFAYRDTKGLFAEGLLKGKSAICISTMKGPTHYPFIWLHNAHKILMKRALFQFVGIKKIKFFEFGSMEKKEGKQQKRLLQIESHMRNL</sequence>
<evidence type="ECO:0000256" key="2">
    <source>
        <dbReference type="ARBA" id="ARBA00023002"/>
    </source>
</evidence>
<accession>A0ABU9LPN2</accession>
<feature type="domain" description="Flavodoxin-like fold" evidence="3">
    <location>
        <begin position="1"/>
        <end position="184"/>
    </location>
</feature>
<gene>
    <name evidence="4" type="ORF">AAF454_11455</name>
</gene>
<dbReference type="PANTHER" id="PTHR10204:SF34">
    <property type="entry name" value="NAD(P)H DEHYDROGENASE [QUINONE] 1 ISOFORM 1"/>
    <property type="match status" value="1"/>
</dbReference>
<comment type="caution">
    <text evidence="4">The sequence shown here is derived from an EMBL/GenBank/DDBJ whole genome shotgun (WGS) entry which is preliminary data.</text>
</comment>
<dbReference type="InterPro" id="IPR051545">
    <property type="entry name" value="NAD(P)H_dehydrogenase_qn"/>
</dbReference>
<dbReference type="RefSeq" id="WP_087682027.1">
    <property type="nucleotide sequence ID" value="NZ_JALKQX010000007.1"/>
</dbReference>
<dbReference type="PANTHER" id="PTHR10204">
    <property type="entry name" value="NAD P H OXIDOREDUCTASE-RELATED"/>
    <property type="match status" value="1"/>
</dbReference>
<evidence type="ECO:0000259" key="3">
    <source>
        <dbReference type="Pfam" id="PF02525"/>
    </source>
</evidence>
<name>A0ABU9LPN2_9BACL</name>
<keyword evidence="2 4" id="KW-0560">Oxidoreductase</keyword>